<dbReference type="AlphaFoldDB" id="A0A511JEQ6"/>
<protein>
    <recommendedName>
        <fullName evidence="3">ABM domain-containing protein</fullName>
    </recommendedName>
</protein>
<accession>A0A511JEQ6</accession>
<reference evidence="1 2" key="1">
    <citation type="submission" date="2019-07" db="EMBL/GenBank/DDBJ databases">
        <title>Whole genome shotgun sequence of Cellulomonas composti NBRC 100758.</title>
        <authorList>
            <person name="Hosoyama A."/>
            <person name="Uohara A."/>
            <person name="Ohji S."/>
            <person name="Ichikawa N."/>
        </authorList>
    </citation>
    <scope>NUCLEOTIDE SEQUENCE [LARGE SCALE GENOMIC DNA]</scope>
    <source>
        <strain evidence="1 2">NBRC 100758</strain>
    </source>
</reference>
<name>A0A511JEQ6_9CELL</name>
<dbReference type="OrthoDB" id="4827169at2"/>
<dbReference type="Gene3D" id="3.30.70.100">
    <property type="match status" value="1"/>
</dbReference>
<dbReference type="EMBL" id="BJWG01000021">
    <property type="protein sequence ID" value="GEL96406.1"/>
    <property type="molecule type" value="Genomic_DNA"/>
</dbReference>
<evidence type="ECO:0000313" key="1">
    <source>
        <dbReference type="EMBL" id="GEL96406.1"/>
    </source>
</evidence>
<proteinExistence type="predicted"/>
<comment type="caution">
    <text evidence="1">The sequence shown here is derived from an EMBL/GenBank/DDBJ whole genome shotgun (WGS) entry which is preliminary data.</text>
</comment>
<evidence type="ECO:0000313" key="2">
    <source>
        <dbReference type="Proteomes" id="UP000321720"/>
    </source>
</evidence>
<dbReference type="Proteomes" id="UP000321720">
    <property type="component" value="Unassembled WGS sequence"/>
</dbReference>
<sequence>MITLYLRGRVPSDHRPLEEFLRRARLVYDEPAGIRTRLQWSEADPTRFVEIVEYRDRATYDADQRRVETDPRMRALLAEWRTLLDGPPDVEAYEEHPLTDPA</sequence>
<organism evidence="1 2">
    <name type="scientific">Cellulomonas composti</name>
    <dbReference type="NCBI Taxonomy" id="266130"/>
    <lineage>
        <taxon>Bacteria</taxon>
        <taxon>Bacillati</taxon>
        <taxon>Actinomycetota</taxon>
        <taxon>Actinomycetes</taxon>
        <taxon>Micrococcales</taxon>
        <taxon>Cellulomonadaceae</taxon>
        <taxon>Cellulomonas</taxon>
    </lineage>
</organism>
<dbReference type="InterPro" id="IPR011008">
    <property type="entry name" value="Dimeric_a/b-barrel"/>
</dbReference>
<dbReference type="RefSeq" id="WP_146844040.1">
    <property type="nucleotide sequence ID" value="NZ_BJWG01000021.1"/>
</dbReference>
<gene>
    <name evidence="1" type="ORF">CCO02nite_30640</name>
</gene>
<keyword evidence="2" id="KW-1185">Reference proteome</keyword>
<evidence type="ECO:0008006" key="3">
    <source>
        <dbReference type="Google" id="ProtNLM"/>
    </source>
</evidence>
<dbReference type="SUPFAM" id="SSF54909">
    <property type="entry name" value="Dimeric alpha+beta barrel"/>
    <property type="match status" value="1"/>
</dbReference>